<evidence type="ECO:0000313" key="2">
    <source>
        <dbReference type="Proteomes" id="UP000324222"/>
    </source>
</evidence>
<gene>
    <name evidence="1" type="ORF">E2C01_095807</name>
</gene>
<sequence length="73" mass="8247">MSHRIFRKRGSTVELPLPHHSRKLSPIFNDHCDSFTNKYRLGLDIVLITRVLRSVLQPPLCGVLVRPSGLGIS</sequence>
<reference evidence="1 2" key="1">
    <citation type="submission" date="2019-05" db="EMBL/GenBank/DDBJ databases">
        <title>Another draft genome of Portunus trituberculatus and its Hox gene families provides insights of decapod evolution.</title>
        <authorList>
            <person name="Jeong J.-H."/>
            <person name="Song I."/>
            <person name="Kim S."/>
            <person name="Choi T."/>
            <person name="Kim D."/>
            <person name="Ryu S."/>
            <person name="Kim W."/>
        </authorList>
    </citation>
    <scope>NUCLEOTIDE SEQUENCE [LARGE SCALE GENOMIC DNA]</scope>
    <source>
        <tissue evidence="1">Muscle</tissue>
    </source>
</reference>
<dbReference type="EMBL" id="VSRR010122478">
    <property type="protein sequence ID" value="MPD00341.1"/>
    <property type="molecule type" value="Genomic_DNA"/>
</dbReference>
<protein>
    <submittedName>
        <fullName evidence="1">Uncharacterized protein</fullName>
    </submittedName>
</protein>
<keyword evidence="2" id="KW-1185">Reference proteome</keyword>
<organism evidence="1 2">
    <name type="scientific">Portunus trituberculatus</name>
    <name type="common">Swimming crab</name>
    <name type="synonym">Neptunus trituberculatus</name>
    <dbReference type="NCBI Taxonomy" id="210409"/>
    <lineage>
        <taxon>Eukaryota</taxon>
        <taxon>Metazoa</taxon>
        <taxon>Ecdysozoa</taxon>
        <taxon>Arthropoda</taxon>
        <taxon>Crustacea</taxon>
        <taxon>Multicrustacea</taxon>
        <taxon>Malacostraca</taxon>
        <taxon>Eumalacostraca</taxon>
        <taxon>Eucarida</taxon>
        <taxon>Decapoda</taxon>
        <taxon>Pleocyemata</taxon>
        <taxon>Brachyura</taxon>
        <taxon>Eubrachyura</taxon>
        <taxon>Portunoidea</taxon>
        <taxon>Portunidae</taxon>
        <taxon>Portuninae</taxon>
        <taxon>Portunus</taxon>
    </lineage>
</organism>
<comment type="caution">
    <text evidence="1">The sequence shown here is derived from an EMBL/GenBank/DDBJ whole genome shotgun (WGS) entry which is preliminary data.</text>
</comment>
<accession>A0A5B7JTZ9</accession>
<proteinExistence type="predicted"/>
<evidence type="ECO:0000313" key="1">
    <source>
        <dbReference type="EMBL" id="MPD00341.1"/>
    </source>
</evidence>
<dbReference type="AlphaFoldDB" id="A0A5B7JTZ9"/>
<dbReference type="Proteomes" id="UP000324222">
    <property type="component" value="Unassembled WGS sequence"/>
</dbReference>
<name>A0A5B7JTZ9_PORTR</name>